<dbReference type="Proteomes" id="UP001164693">
    <property type="component" value="Chromosome"/>
</dbReference>
<name>A0ABY7JVP6_9ACTN</name>
<keyword evidence="2" id="KW-1185">Reference proteome</keyword>
<accession>A0ABY7JVP6</accession>
<organism evidence="1 2">
    <name type="scientific">Jatrophihabitans cynanchi</name>
    <dbReference type="NCBI Taxonomy" id="2944128"/>
    <lineage>
        <taxon>Bacteria</taxon>
        <taxon>Bacillati</taxon>
        <taxon>Actinomycetota</taxon>
        <taxon>Actinomycetes</taxon>
        <taxon>Jatrophihabitantales</taxon>
        <taxon>Jatrophihabitantaceae</taxon>
        <taxon>Jatrophihabitans</taxon>
    </lineage>
</organism>
<protein>
    <submittedName>
        <fullName evidence="1">Uncharacterized protein</fullName>
    </submittedName>
</protein>
<reference evidence="1" key="1">
    <citation type="submission" date="2022-05" db="EMBL/GenBank/DDBJ databases">
        <title>Jatrophihabitans sp. SB3-54 whole genome sequence.</title>
        <authorList>
            <person name="Suh M.K."/>
            <person name="Eom M.K."/>
            <person name="Kim J.S."/>
            <person name="Kim H.S."/>
            <person name="Do H.E."/>
            <person name="Shin Y.K."/>
            <person name="Lee J.-S."/>
        </authorList>
    </citation>
    <scope>NUCLEOTIDE SEQUENCE</scope>
    <source>
        <strain evidence="1">SB3-54</strain>
    </source>
</reference>
<dbReference type="EMBL" id="CP097463">
    <property type="protein sequence ID" value="WAX56449.1"/>
    <property type="molecule type" value="Genomic_DNA"/>
</dbReference>
<sequence length="172" mass="18182">MQHAIGLGVQRRGESAKRRRRHLLRGCFGLFEMSLGVANDPTPGGGKCDVYPAPVARVRATLYVAGMGQAVDDRGEGAGADEHALGQLARHQLAAGVGEVPQHDGLAETEPEMICYGLTESLSGQQKGAQLADGAFGIGCRFGCSGHGETTLSNDLYDQSNLDSLVFREVSR</sequence>
<gene>
    <name evidence="1" type="ORF">M6B22_18200</name>
</gene>
<evidence type="ECO:0000313" key="1">
    <source>
        <dbReference type="EMBL" id="WAX56449.1"/>
    </source>
</evidence>
<evidence type="ECO:0000313" key="2">
    <source>
        <dbReference type="Proteomes" id="UP001164693"/>
    </source>
</evidence>
<proteinExistence type="predicted"/>